<dbReference type="InterPro" id="IPR009459">
    <property type="entry name" value="MucBP_dom"/>
</dbReference>
<dbReference type="Pfam" id="PF06458">
    <property type="entry name" value="MucBP"/>
    <property type="match status" value="2"/>
</dbReference>
<name>A0ABW1UJK7_9LACO</name>
<evidence type="ECO:0000313" key="4">
    <source>
        <dbReference type="Proteomes" id="UP001596227"/>
    </source>
</evidence>
<dbReference type="Proteomes" id="UP001596227">
    <property type="component" value="Unassembled WGS sequence"/>
</dbReference>
<feature type="domain" description="MucBP" evidence="2">
    <location>
        <begin position="151"/>
        <end position="200"/>
    </location>
</feature>
<dbReference type="Gene3D" id="3.10.20.320">
    <property type="entry name" value="Putative peptidoglycan bound protein (lpxtg motif)"/>
    <property type="match status" value="2"/>
</dbReference>
<protein>
    <submittedName>
        <fullName evidence="3">MucBP domain-containing protein</fullName>
    </submittedName>
</protein>
<sequence length="367" mass="41623">MQTDGRMRYTRNNYINYERSGHVHIFDRLKSMLLGLNRPQSTATAESADKTSITATTTDQTPSINQTEALILVHHLDADGHELQAPEMIAGYVGDEIHLPDVNIAGYHLVHIDGLTRWFTAPQARLILTYERQAGQPIWAYAYDIDQRQLIGLPTMMRGPLGTPYQVAAPTVAGFKLLRSVGDVTGEYTTSSKTVLFFYRNQNWRQTDLSTGFVQIRHRTRVFPYPGATTTNYLTALQQGSVYKTYLRVQLNAGDTWYNIGDNQWIPEAQVQLTNGDQLLPKLPLSYRTRDQRQVQQTGIVSFVPGKQVHTYIEPYGRYLTTVADGEKVILTERLVDDNRVVWYQVKNRGYLPGRYLTGLEPHGVGL</sequence>
<organism evidence="3 4">
    <name type="scientific">Lactiplantibacillus daoliensis</name>
    <dbReference type="NCBI Taxonomy" id="2559916"/>
    <lineage>
        <taxon>Bacteria</taxon>
        <taxon>Bacillati</taxon>
        <taxon>Bacillota</taxon>
        <taxon>Bacilli</taxon>
        <taxon>Lactobacillales</taxon>
        <taxon>Lactobacillaceae</taxon>
        <taxon>Lactiplantibacillus</taxon>
    </lineage>
</organism>
<reference evidence="4" key="1">
    <citation type="journal article" date="2019" name="Int. J. Syst. Evol. Microbiol.">
        <title>The Global Catalogue of Microorganisms (GCM) 10K type strain sequencing project: providing services to taxonomists for standard genome sequencing and annotation.</title>
        <authorList>
            <consortium name="The Broad Institute Genomics Platform"/>
            <consortium name="The Broad Institute Genome Sequencing Center for Infectious Disease"/>
            <person name="Wu L."/>
            <person name="Ma J."/>
        </authorList>
    </citation>
    <scope>NUCLEOTIDE SEQUENCE [LARGE SCALE GENOMIC DNA]</scope>
    <source>
        <strain evidence="4">CCM 8934</strain>
    </source>
</reference>
<accession>A0ABW1UJK7</accession>
<gene>
    <name evidence="3" type="ORF">ACFQH1_09535</name>
</gene>
<keyword evidence="1" id="KW-0677">Repeat</keyword>
<keyword evidence="4" id="KW-1185">Reference proteome</keyword>
<proteinExistence type="predicted"/>
<dbReference type="EMBL" id="JBHSSB010000028">
    <property type="protein sequence ID" value="MFC6295439.1"/>
    <property type="molecule type" value="Genomic_DNA"/>
</dbReference>
<comment type="caution">
    <text evidence="3">The sequence shown here is derived from an EMBL/GenBank/DDBJ whole genome shotgun (WGS) entry which is preliminary data.</text>
</comment>
<evidence type="ECO:0000256" key="1">
    <source>
        <dbReference type="ARBA" id="ARBA00022737"/>
    </source>
</evidence>
<feature type="domain" description="MucBP" evidence="2">
    <location>
        <begin position="71"/>
        <end position="121"/>
    </location>
</feature>
<evidence type="ECO:0000313" key="3">
    <source>
        <dbReference type="EMBL" id="MFC6295439.1"/>
    </source>
</evidence>
<evidence type="ECO:0000259" key="2">
    <source>
        <dbReference type="Pfam" id="PF06458"/>
    </source>
</evidence>